<proteinExistence type="predicted"/>
<protein>
    <submittedName>
        <fullName evidence="2">Uncharacterized protein</fullName>
    </submittedName>
</protein>
<evidence type="ECO:0000313" key="3">
    <source>
        <dbReference type="Proteomes" id="UP000678499"/>
    </source>
</evidence>
<dbReference type="EMBL" id="OA882483">
    <property type="protein sequence ID" value="CAD7275594.1"/>
    <property type="molecule type" value="Genomic_DNA"/>
</dbReference>
<accession>A0A7R9BKE0</accession>
<keyword evidence="3" id="KW-1185">Reference proteome</keyword>
<feature type="region of interest" description="Disordered" evidence="1">
    <location>
        <begin position="1"/>
        <end position="28"/>
    </location>
</feature>
<dbReference type="EMBL" id="CAJPEX010000446">
    <property type="protein sequence ID" value="CAG0915746.1"/>
    <property type="molecule type" value="Genomic_DNA"/>
</dbReference>
<evidence type="ECO:0000313" key="2">
    <source>
        <dbReference type="EMBL" id="CAD7275594.1"/>
    </source>
</evidence>
<sequence length="125" mass="14041">MCQAFGNGMHLSRSNARKRSKSATSPTRWTYSRTRATAFKNGLSIRYGTSQCYITCTRSGPIVNKLFGNELSNLVLNGRAFLWRVLRQRDIALHQCVKVRNMDDTITKCPGFLGANLPPPCHGMF</sequence>
<organism evidence="2">
    <name type="scientific">Notodromas monacha</name>
    <dbReference type="NCBI Taxonomy" id="399045"/>
    <lineage>
        <taxon>Eukaryota</taxon>
        <taxon>Metazoa</taxon>
        <taxon>Ecdysozoa</taxon>
        <taxon>Arthropoda</taxon>
        <taxon>Crustacea</taxon>
        <taxon>Oligostraca</taxon>
        <taxon>Ostracoda</taxon>
        <taxon>Podocopa</taxon>
        <taxon>Podocopida</taxon>
        <taxon>Cypridocopina</taxon>
        <taxon>Cypridoidea</taxon>
        <taxon>Cyprididae</taxon>
        <taxon>Notodromas</taxon>
    </lineage>
</organism>
<gene>
    <name evidence="2" type="ORF">NMOB1V02_LOCUS3384</name>
</gene>
<dbReference type="AlphaFoldDB" id="A0A7R9BKE0"/>
<evidence type="ECO:0000256" key="1">
    <source>
        <dbReference type="SAM" id="MobiDB-lite"/>
    </source>
</evidence>
<dbReference type="Proteomes" id="UP000678499">
    <property type="component" value="Unassembled WGS sequence"/>
</dbReference>
<reference evidence="2" key="1">
    <citation type="submission" date="2020-11" db="EMBL/GenBank/DDBJ databases">
        <authorList>
            <person name="Tran Van P."/>
        </authorList>
    </citation>
    <scope>NUCLEOTIDE SEQUENCE</scope>
</reference>
<name>A0A7R9BKE0_9CRUS</name>